<dbReference type="Gene3D" id="3.20.20.80">
    <property type="entry name" value="Glycosidases"/>
    <property type="match status" value="2"/>
</dbReference>
<protein>
    <submittedName>
        <fullName evidence="12">Glycosyltransferase</fullName>
    </submittedName>
</protein>
<keyword evidence="7 10" id="KW-0472">Membrane</keyword>
<keyword evidence="5 9" id="KW-0378">Hydrolase</keyword>
<evidence type="ECO:0000259" key="11">
    <source>
        <dbReference type="PROSITE" id="PS51764"/>
    </source>
</evidence>
<feature type="transmembrane region" description="Helical" evidence="10">
    <location>
        <begin position="56"/>
        <end position="73"/>
    </location>
</feature>
<dbReference type="Proteomes" id="UP000514509">
    <property type="component" value="Chromosome"/>
</dbReference>
<feature type="transmembrane region" description="Helical" evidence="10">
    <location>
        <begin position="408"/>
        <end position="431"/>
    </location>
</feature>
<feature type="transmembrane region" description="Helical" evidence="10">
    <location>
        <begin position="29"/>
        <end position="50"/>
    </location>
</feature>
<evidence type="ECO:0000313" key="12">
    <source>
        <dbReference type="EMBL" id="QMU27716.1"/>
    </source>
</evidence>
<dbReference type="RefSeq" id="WP_182414910.1">
    <property type="nucleotide sequence ID" value="NZ_CP055153.1"/>
</dbReference>
<dbReference type="SUPFAM" id="SSF53448">
    <property type="entry name" value="Nucleotide-diphospho-sugar transferases"/>
    <property type="match status" value="1"/>
</dbReference>
<dbReference type="CDD" id="cd06421">
    <property type="entry name" value="CESA_CelA_like"/>
    <property type="match status" value="1"/>
</dbReference>
<evidence type="ECO:0000256" key="2">
    <source>
        <dbReference type="ARBA" id="ARBA00022676"/>
    </source>
</evidence>
<keyword evidence="4 10" id="KW-0812">Transmembrane</keyword>
<feature type="domain" description="GH26" evidence="11">
    <location>
        <begin position="567"/>
        <end position="873"/>
    </location>
</feature>
<feature type="transmembrane region" description="Helical" evidence="10">
    <location>
        <begin position="340"/>
        <end position="366"/>
    </location>
</feature>
<dbReference type="GO" id="GO:0005886">
    <property type="term" value="C:plasma membrane"/>
    <property type="evidence" value="ECO:0007669"/>
    <property type="project" value="TreeGrafter"/>
</dbReference>
<keyword evidence="6 10" id="KW-1133">Transmembrane helix</keyword>
<dbReference type="Pfam" id="PF02156">
    <property type="entry name" value="Glyco_hydro_26"/>
    <property type="match status" value="1"/>
</dbReference>
<feature type="transmembrane region" description="Helical" evidence="10">
    <location>
        <begin position="484"/>
        <end position="505"/>
    </location>
</feature>
<feature type="active site" description="Proton donor" evidence="9">
    <location>
        <position position="701"/>
    </location>
</feature>
<comment type="subcellular location">
    <subcellularLocation>
        <location evidence="1">Membrane</location>
        <topology evidence="1">Multi-pass membrane protein</topology>
    </subcellularLocation>
</comment>
<keyword evidence="8 9" id="KW-0326">Glycosidase</keyword>
<evidence type="ECO:0000256" key="8">
    <source>
        <dbReference type="ARBA" id="ARBA00023295"/>
    </source>
</evidence>
<evidence type="ECO:0000256" key="1">
    <source>
        <dbReference type="ARBA" id="ARBA00004141"/>
    </source>
</evidence>
<dbReference type="KEGG" id="add:HUW48_06495"/>
<evidence type="ECO:0000256" key="4">
    <source>
        <dbReference type="ARBA" id="ARBA00022692"/>
    </source>
</evidence>
<dbReference type="InterPro" id="IPR017853">
    <property type="entry name" value="GH"/>
</dbReference>
<reference evidence="12 13" key="1">
    <citation type="submission" date="2020-08" db="EMBL/GenBank/DDBJ databases">
        <title>Adhaeribacter dokdonensis sp. nov., isolated from the rhizosphere of Elymus tsukushiensis, a plant native to the Dokdo Islands, Republic of Korea.</title>
        <authorList>
            <person name="Ghim S.Y."/>
        </authorList>
    </citation>
    <scope>NUCLEOTIDE SEQUENCE [LARGE SCALE GENOMIC DNA]</scope>
    <source>
        <strain evidence="12 13">KUDC8001</strain>
    </source>
</reference>
<dbReference type="PANTHER" id="PTHR43867">
    <property type="entry name" value="CELLULOSE SYNTHASE CATALYTIC SUBUNIT A [UDP-FORMING]"/>
    <property type="match status" value="1"/>
</dbReference>
<keyword evidence="3 12" id="KW-0808">Transferase</keyword>
<dbReference type="Pfam" id="PF13641">
    <property type="entry name" value="Glyco_tranf_2_3"/>
    <property type="match status" value="1"/>
</dbReference>
<keyword evidence="2" id="KW-0328">Glycosyltransferase</keyword>
<evidence type="ECO:0000256" key="5">
    <source>
        <dbReference type="ARBA" id="ARBA00022801"/>
    </source>
</evidence>
<dbReference type="InterPro" id="IPR029044">
    <property type="entry name" value="Nucleotide-diphossugar_trans"/>
</dbReference>
<dbReference type="GO" id="GO:0005975">
    <property type="term" value="P:carbohydrate metabolic process"/>
    <property type="evidence" value="ECO:0007669"/>
    <property type="project" value="InterPro"/>
</dbReference>
<dbReference type="PANTHER" id="PTHR43867:SF2">
    <property type="entry name" value="CELLULOSE SYNTHASE CATALYTIC SUBUNIT A [UDP-FORMING]"/>
    <property type="match status" value="1"/>
</dbReference>
<dbReference type="PROSITE" id="PS51764">
    <property type="entry name" value="GH26"/>
    <property type="match status" value="1"/>
</dbReference>
<dbReference type="InterPro" id="IPR050321">
    <property type="entry name" value="Glycosyltr_2/OpgH_subfam"/>
</dbReference>
<dbReference type="SUPFAM" id="SSF51445">
    <property type="entry name" value="(Trans)glycosidases"/>
    <property type="match status" value="2"/>
</dbReference>
<proteinExistence type="inferred from homology"/>
<accession>A0A7L7L4J5</accession>
<evidence type="ECO:0000256" key="3">
    <source>
        <dbReference type="ARBA" id="ARBA00022679"/>
    </source>
</evidence>
<sequence length="1323" mass="151707">MINKIDQEAGGLKVTNIVGLKTPTKRELLILKILIGGGLISLVIFARWLLSEEQVGYFPLYVSLLLSLGYKMLRVLHEWYHYWGIKTTPLPKPTRTWTVDMLTTAVPGEPFAMIEQTLKAMKTVRYPHTTYLCDEGNDPALIKLCQELEVVHVTRSIKINAKAGNINNALQQATGELCVIMDPDHIPVPSYLDEVVAYFEDSELGYVQMVQAYYNAEDSFFARGAAQQTYLFYGPMMLGMNGHGTVQAIGANCTFRRAALDSIGGHAPGLSEDMHSAMQLHAKGWKSVYTPKILTRGLVPNTLASYFKQQIKWSRGTFDLLAHVYPRLFKNFTWRQKLHYLLLPLHYAFGLIVLLDILIPVISLLLGQTPVNIEWHQFFWVLLPYLGFTTLIRQYAQRWLLEDHEKGFHISGGILLFASWWVFSLGLIYTIFNIKVPYIATPKNDEDRNNWSLSMPNIIVCGLNLAVMVYGLSRDWSPYSWMMASYVGLNSLLLSVTIVAAQPVLLKKVKIWLQPFSITHLLYQPLKLIHQVILPDTYRLLRKGAPAFAILLFLTCNSFILMDYNPSKDVEVLNGPQTKATGGFYTGMYLPAGQEEKTLPIADTFQKQLGSNLNILTVQQPWEPENAAIFPQTLLDRIAQRGAIPLITWNPIYNKPGEKSNETNENILIAIAAGKYDSYIQSYARRIQRYNHPIYIQFAPEADNYKDSYNQPLKISPKVFVAAYQHVVATFATTGVNNVSWIWHPASPQNIEAYYPGENYVDWVGVTCLNYGKAAEDGKWRTFEELYRPFRNEILKLNKPVILTEFGSTHYGGNGQEWLEYYLPLIPNYYREIRSLVFFTNNQDQNWPGTWRPSSHALEMDWTIKNPNQIAKFYRKIKQESFIWQKPTLEQKALRPDLAKTFRKNQEGYLTGKMGQYTLLVNNQPFYVKGVAYNPGHDWRDGHYPLTRHQLEQDFTAIKAMGANTIRRYSPSLYDDNILTIAQENDLKVLYGFWFDPQVDYYKDTVKVKKYLQKVEETVSKFKGAPAVLGWSIGNETSSLLKKHFSQPYLSLNRKAYMHMIELMAERIHQIDPSKPVFTSLEHSRQLPGELLAYDQLVPSVDVVGINSYYTQQISKLQQITAQFNPHRPYLISEFGPSGYWDPEYSQTDKNSLLIEESNAQKAALYTQEWQQFIQKNKGHNIGGVAFCWRDRFEGSATWFGLTDFRGRKKPVYYALQDTWKNQAPTPMPQVRIVGPSGFLIPETPFEFTVIGDMDSTTKVEWQLYKDDYLEKMEISEKINQPSRVVITLPEPGGAYHRTNYRLYVYVTDGKGNVLTASKSIIM</sequence>
<dbReference type="InterPro" id="IPR022790">
    <property type="entry name" value="GH26_dom"/>
</dbReference>
<feature type="transmembrane region" description="Helical" evidence="10">
    <location>
        <begin position="451"/>
        <end position="472"/>
    </location>
</feature>
<evidence type="ECO:0000256" key="7">
    <source>
        <dbReference type="ARBA" id="ARBA00023136"/>
    </source>
</evidence>
<evidence type="ECO:0000256" key="10">
    <source>
        <dbReference type="SAM" id="Phobius"/>
    </source>
</evidence>
<feature type="active site" description="Nucleophile" evidence="9">
    <location>
        <position position="805"/>
    </location>
</feature>
<comment type="similarity">
    <text evidence="9">Belongs to the glycosyl hydrolase 26 family.</text>
</comment>
<organism evidence="12 13">
    <name type="scientific">Adhaeribacter radiodurans</name>
    <dbReference type="NCBI Taxonomy" id="2745197"/>
    <lineage>
        <taxon>Bacteria</taxon>
        <taxon>Pseudomonadati</taxon>
        <taxon>Bacteroidota</taxon>
        <taxon>Cytophagia</taxon>
        <taxon>Cytophagales</taxon>
        <taxon>Hymenobacteraceae</taxon>
        <taxon>Adhaeribacter</taxon>
    </lineage>
</organism>
<dbReference type="InterPro" id="IPR006103">
    <property type="entry name" value="Glyco_hydro_2_cat"/>
</dbReference>
<gene>
    <name evidence="12" type="ORF">HUW48_06495</name>
</gene>
<dbReference type="GO" id="GO:0004553">
    <property type="term" value="F:hydrolase activity, hydrolyzing O-glycosyl compounds"/>
    <property type="evidence" value="ECO:0007669"/>
    <property type="project" value="InterPro"/>
</dbReference>
<evidence type="ECO:0000256" key="9">
    <source>
        <dbReference type="PROSITE-ProRule" id="PRU01100"/>
    </source>
</evidence>
<evidence type="ECO:0000313" key="13">
    <source>
        <dbReference type="Proteomes" id="UP000514509"/>
    </source>
</evidence>
<keyword evidence="13" id="KW-1185">Reference proteome</keyword>
<dbReference type="Pfam" id="PF02836">
    <property type="entry name" value="Glyco_hydro_2_C"/>
    <property type="match status" value="1"/>
</dbReference>
<dbReference type="Gene3D" id="3.90.550.10">
    <property type="entry name" value="Spore Coat Polysaccharide Biosynthesis Protein SpsA, Chain A"/>
    <property type="match status" value="1"/>
</dbReference>
<feature type="transmembrane region" description="Helical" evidence="10">
    <location>
        <begin position="378"/>
        <end position="396"/>
    </location>
</feature>
<name>A0A7L7L4J5_9BACT</name>
<dbReference type="GO" id="GO:0016758">
    <property type="term" value="F:hexosyltransferase activity"/>
    <property type="evidence" value="ECO:0007669"/>
    <property type="project" value="TreeGrafter"/>
</dbReference>
<dbReference type="EMBL" id="CP055153">
    <property type="protein sequence ID" value="QMU27716.1"/>
    <property type="molecule type" value="Genomic_DNA"/>
</dbReference>
<evidence type="ECO:0000256" key="6">
    <source>
        <dbReference type="ARBA" id="ARBA00022989"/>
    </source>
</evidence>